<reference evidence="2 3" key="1">
    <citation type="submission" date="2017-12" db="EMBL/GenBank/DDBJ databases">
        <title>Phylogenetic diversity of female urinary microbiome.</title>
        <authorList>
            <person name="Thomas-White K."/>
            <person name="Wolfe A.J."/>
        </authorList>
    </citation>
    <scope>NUCLEOTIDE SEQUENCE [LARGE SCALE GENOMIC DNA]</scope>
    <source>
        <strain evidence="2 3">UMB0250</strain>
    </source>
</reference>
<accession>A0A2I1I7W9</accession>
<evidence type="ECO:0000313" key="2">
    <source>
        <dbReference type="EMBL" id="PKY67211.1"/>
    </source>
</evidence>
<feature type="region of interest" description="Disordered" evidence="1">
    <location>
        <begin position="1"/>
        <end position="27"/>
    </location>
</feature>
<dbReference type="Pfam" id="PF14013">
    <property type="entry name" value="MT0933_antitox"/>
    <property type="match status" value="1"/>
</dbReference>
<evidence type="ECO:0000256" key="1">
    <source>
        <dbReference type="SAM" id="MobiDB-lite"/>
    </source>
</evidence>
<protein>
    <submittedName>
        <fullName evidence="2">Antitoxin protein</fullName>
    </submittedName>
</protein>
<dbReference type="RefSeq" id="WP_101627684.1">
    <property type="nucleotide sequence ID" value="NZ_JBCOMK010000022.1"/>
</dbReference>
<sequence>MNLDDLKGKAEELKDQATDAAKGMMSEENTDGLLDKVADAAKKATGGKFDDKIDAARDAADDKIGE</sequence>
<dbReference type="AlphaFoldDB" id="A0A2I1I7W9"/>
<evidence type="ECO:0000313" key="3">
    <source>
        <dbReference type="Proteomes" id="UP000234545"/>
    </source>
</evidence>
<proteinExistence type="predicted"/>
<organism evidence="2 3">
    <name type="scientific">Schaalia turicensis</name>
    <dbReference type="NCBI Taxonomy" id="131111"/>
    <lineage>
        <taxon>Bacteria</taxon>
        <taxon>Bacillati</taxon>
        <taxon>Actinomycetota</taxon>
        <taxon>Actinomycetes</taxon>
        <taxon>Actinomycetales</taxon>
        <taxon>Actinomycetaceae</taxon>
        <taxon>Schaalia</taxon>
    </lineage>
</organism>
<feature type="compositionally biased region" description="Basic and acidic residues" evidence="1">
    <location>
        <begin position="1"/>
        <end position="17"/>
    </location>
</feature>
<gene>
    <name evidence="2" type="ORF">CYJ25_03000</name>
</gene>
<name>A0A2I1I7W9_9ACTO</name>
<dbReference type="EMBL" id="PKKJ01000001">
    <property type="protein sequence ID" value="PKY67211.1"/>
    <property type="molecule type" value="Genomic_DNA"/>
</dbReference>
<comment type="caution">
    <text evidence="2">The sequence shown here is derived from an EMBL/GenBank/DDBJ whole genome shotgun (WGS) entry which is preliminary data.</text>
</comment>
<dbReference type="InterPro" id="IPR028037">
    <property type="entry name" value="Antitoxin_Rv0909/MT0933"/>
</dbReference>
<dbReference type="Proteomes" id="UP000234545">
    <property type="component" value="Unassembled WGS sequence"/>
</dbReference>